<accession>A0A7S4EHQ0</accession>
<gene>
    <name evidence="1" type="ORF">PAUS00366_LOCUS7529</name>
</gene>
<dbReference type="EMBL" id="HBIX01009943">
    <property type="protein sequence ID" value="CAE0714777.1"/>
    <property type="molecule type" value="Transcribed_RNA"/>
</dbReference>
<evidence type="ECO:0000313" key="1">
    <source>
        <dbReference type="EMBL" id="CAE0714777.1"/>
    </source>
</evidence>
<reference evidence="1" key="1">
    <citation type="submission" date="2021-01" db="EMBL/GenBank/DDBJ databases">
        <authorList>
            <person name="Corre E."/>
            <person name="Pelletier E."/>
            <person name="Niang G."/>
            <person name="Scheremetjew M."/>
            <person name="Finn R."/>
            <person name="Kale V."/>
            <person name="Holt S."/>
            <person name="Cochrane G."/>
            <person name="Meng A."/>
            <person name="Brown T."/>
            <person name="Cohen L."/>
        </authorList>
    </citation>
    <scope>NUCLEOTIDE SEQUENCE</scope>
    <source>
        <strain evidence="1">10249 10 AB</strain>
    </source>
</reference>
<organism evidence="1">
    <name type="scientific">Pseudo-nitzschia australis</name>
    <dbReference type="NCBI Taxonomy" id="44445"/>
    <lineage>
        <taxon>Eukaryota</taxon>
        <taxon>Sar</taxon>
        <taxon>Stramenopiles</taxon>
        <taxon>Ochrophyta</taxon>
        <taxon>Bacillariophyta</taxon>
        <taxon>Bacillariophyceae</taxon>
        <taxon>Bacillariophycidae</taxon>
        <taxon>Bacillariales</taxon>
        <taxon>Bacillariaceae</taxon>
        <taxon>Pseudo-nitzschia</taxon>
    </lineage>
</organism>
<protein>
    <submittedName>
        <fullName evidence="1">Uncharacterized protein</fullName>
    </submittedName>
</protein>
<sequence length="164" mass="17915">MVGAQIAFGKTVDSTFMQIIDNAWAISKAASPYAPATTTYRDFKAHYCKSLREYYTNTKASNKKHQAHAVDEITATLDQLQSKADLNTQNVHTIANTQDQMLVQPEAYSTHYVPSVVSVTTATTPSELANSAADTRFDKLEGSIESIVQQSARAGGRPFPLIVD</sequence>
<proteinExistence type="predicted"/>
<name>A0A7S4EHQ0_9STRA</name>
<dbReference type="AlphaFoldDB" id="A0A7S4EHQ0"/>